<sequence length="397" mass="43598">MLDATTLGQAGIWYADQKVGGTSAFNVSTVLTVSGDVSVEDVRRACRRLARAVPELRLRLGLDEWTGEVVQWLCPEPLELRVQSHSAAWLDAEAARLFETDGGALARFAVASVSPDRILVGITVHHAILDGAAQIDLAHRFAACMTQEPAPRPIDGYLSLTAAVRAAEEHARTDHLPYWRERVATMTGPAPRPLSSEDGVTRRYVLHEPSVGRLEARAAELGTRVFHLLAAAVHRCVHALDPEQHVIAAATSLRPPTGEPSGCFLNQIPLTAEPAGRAGPAGRAEPAELLALLRLNSARWTADLRHRAFPFLDLAQLTKVTLDRVLVSYRRTPARLPTGDPRVTAELLRPYPRPKADLGIRFFHDRTLEYEVQWRPSAWPRAVEGLGDDLARCLEEV</sequence>
<reference evidence="2 3" key="1">
    <citation type="journal article" date="2019" name="Int. J. Syst. Evol. Microbiol.">
        <title>The Global Catalogue of Microorganisms (GCM) 10K type strain sequencing project: providing services to taxonomists for standard genome sequencing and annotation.</title>
        <authorList>
            <consortium name="The Broad Institute Genomics Platform"/>
            <consortium name="The Broad Institute Genome Sequencing Center for Infectious Disease"/>
            <person name="Wu L."/>
            <person name="Ma J."/>
        </authorList>
    </citation>
    <scope>NUCLEOTIDE SEQUENCE [LARGE SCALE GENOMIC DNA]</scope>
    <source>
        <strain evidence="2 3">JCM 16114</strain>
    </source>
</reference>
<dbReference type="SUPFAM" id="SSF52777">
    <property type="entry name" value="CoA-dependent acyltransferases"/>
    <property type="match status" value="2"/>
</dbReference>
<proteinExistence type="predicted"/>
<evidence type="ECO:0000313" key="2">
    <source>
        <dbReference type="EMBL" id="GAA2207635.1"/>
    </source>
</evidence>
<protein>
    <recommendedName>
        <fullName evidence="1">Condensation domain-containing protein</fullName>
    </recommendedName>
</protein>
<gene>
    <name evidence="2" type="ORF">GCM10009850_030930</name>
</gene>
<name>A0ABN3CFU6_9ACTN</name>
<comment type="caution">
    <text evidence="2">The sequence shown here is derived from an EMBL/GenBank/DDBJ whole genome shotgun (WGS) entry which is preliminary data.</text>
</comment>
<dbReference type="PANTHER" id="PTHR45527">
    <property type="entry name" value="NONRIBOSOMAL PEPTIDE SYNTHETASE"/>
    <property type="match status" value="1"/>
</dbReference>
<evidence type="ECO:0000259" key="1">
    <source>
        <dbReference type="Pfam" id="PF00668"/>
    </source>
</evidence>
<dbReference type="PANTHER" id="PTHR45527:SF1">
    <property type="entry name" value="FATTY ACID SYNTHASE"/>
    <property type="match status" value="1"/>
</dbReference>
<dbReference type="Pfam" id="PF00668">
    <property type="entry name" value="Condensation"/>
    <property type="match status" value="1"/>
</dbReference>
<dbReference type="Proteomes" id="UP001499843">
    <property type="component" value="Unassembled WGS sequence"/>
</dbReference>
<dbReference type="Gene3D" id="3.30.559.30">
    <property type="entry name" value="Nonribosomal peptide synthetase, condensation domain"/>
    <property type="match status" value="1"/>
</dbReference>
<feature type="domain" description="Condensation" evidence="1">
    <location>
        <begin position="8"/>
        <end position="321"/>
    </location>
</feature>
<keyword evidence="3" id="KW-1185">Reference proteome</keyword>
<organism evidence="2 3">
    <name type="scientific">Nonomuraea monospora</name>
    <dbReference type="NCBI Taxonomy" id="568818"/>
    <lineage>
        <taxon>Bacteria</taxon>
        <taxon>Bacillati</taxon>
        <taxon>Actinomycetota</taxon>
        <taxon>Actinomycetes</taxon>
        <taxon>Streptosporangiales</taxon>
        <taxon>Streptosporangiaceae</taxon>
        <taxon>Nonomuraea</taxon>
    </lineage>
</organism>
<dbReference type="InterPro" id="IPR023213">
    <property type="entry name" value="CAT-like_dom_sf"/>
</dbReference>
<dbReference type="RefSeq" id="WP_344475012.1">
    <property type="nucleotide sequence ID" value="NZ_BAAAQX010000006.1"/>
</dbReference>
<dbReference type="InterPro" id="IPR001242">
    <property type="entry name" value="Condensation_dom"/>
</dbReference>
<dbReference type="EMBL" id="BAAAQX010000006">
    <property type="protein sequence ID" value="GAA2207635.1"/>
    <property type="molecule type" value="Genomic_DNA"/>
</dbReference>
<evidence type="ECO:0000313" key="3">
    <source>
        <dbReference type="Proteomes" id="UP001499843"/>
    </source>
</evidence>
<dbReference type="Gene3D" id="3.30.559.10">
    <property type="entry name" value="Chloramphenicol acetyltransferase-like domain"/>
    <property type="match status" value="1"/>
</dbReference>
<accession>A0ABN3CFU6</accession>